<organism evidence="4 5">
    <name type="scientific">Janibacter alkaliphilus</name>
    <dbReference type="NCBI Taxonomy" id="1069963"/>
    <lineage>
        <taxon>Bacteria</taxon>
        <taxon>Bacillati</taxon>
        <taxon>Actinomycetota</taxon>
        <taxon>Actinomycetes</taxon>
        <taxon>Micrococcales</taxon>
        <taxon>Intrasporangiaceae</taxon>
        <taxon>Janibacter</taxon>
    </lineage>
</organism>
<dbReference type="AlphaFoldDB" id="A0A852XAT5"/>
<dbReference type="Pfam" id="PF00211">
    <property type="entry name" value="Guanylate_cyc"/>
    <property type="match status" value="1"/>
</dbReference>
<sequence length="376" mass="40398">MDADDREPSAPPSTPSDASEADPGARADDGTKRLGRDPLPDVLERALLGRPASLGRRQVSRGAGVSVRSARRFWHALGFPLVGEGDAMFTEADLEALQRVADLVRRGEVEEEFALAMTRALARTMDRLASWQTQLLLEEVTRELGDLEPSREATAAITEETAIRVAEHVDDLEPLLAYVWRRQLSAAINQVITTASSDEDPAAQPLVIGFADLVSFTSVVRRLDERDLARMVQRFEDLCTDIVTAHGGRVVKTAGDEVMFSTAEAAPAAAIALDLVEAMAADDLLPDARVGMAHGNVVHRLGDVFGTTVNRASRLTAAAPASGVFVDDPLARLLAPLSAFSTTPTRRRTLRGLGEVVPSRLVRVTGVRGPQPGVHP</sequence>
<keyword evidence="4" id="KW-0456">Lyase</keyword>
<dbReference type="InterPro" id="IPR050697">
    <property type="entry name" value="Adenylyl/Guanylyl_Cyclase_3/4"/>
</dbReference>
<dbReference type="Gene3D" id="3.30.70.1230">
    <property type="entry name" value="Nucleotide cyclase"/>
    <property type="match status" value="1"/>
</dbReference>
<proteinExistence type="inferred from homology"/>
<dbReference type="SUPFAM" id="SSF55073">
    <property type="entry name" value="Nucleotide cyclase"/>
    <property type="match status" value="1"/>
</dbReference>
<dbReference type="PANTHER" id="PTHR43081">
    <property type="entry name" value="ADENYLATE CYCLASE, TERMINAL-DIFFERENTIATION SPECIFIC-RELATED"/>
    <property type="match status" value="1"/>
</dbReference>
<dbReference type="Proteomes" id="UP000592181">
    <property type="component" value="Unassembled WGS sequence"/>
</dbReference>
<reference evidence="4 5" key="1">
    <citation type="submission" date="2020-07" db="EMBL/GenBank/DDBJ databases">
        <title>Sequencing the genomes of 1000 actinobacteria strains.</title>
        <authorList>
            <person name="Klenk H.-P."/>
        </authorList>
    </citation>
    <scope>NUCLEOTIDE SEQUENCE [LARGE SCALE GENOMIC DNA]</scope>
    <source>
        <strain evidence="4 5">DSM 24723</strain>
    </source>
</reference>
<evidence type="ECO:0000259" key="3">
    <source>
        <dbReference type="PROSITE" id="PS50125"/>
    </source>
</evidence>
<dbReference type="RefSeq" id="WP_179461289.1">
    <property type="nucleotide sequence ID" value="NZ_JACBZX010000001.1"/>
</dbReference>
<dbReference type="PANTHER" id="PTHR43081:SF19">
    <property type="entry name" value="PH-SENSITIVE ADENYLATE CYCLASE RV1264"/>
    <property type="match status" value="1"/>
</dbReference>
<dbReference type="GO" id="GO:0004016">
    <property type="term" value="F:adenylate cyclase activity"/>
    <property type="evidence" value="ECO:0007669"/>
    <property type="project" value="UniProtKB-EC"/>
</dbReference>
<comment type="caution">
    <text evidence="4">The sequence shown here is derived from an EMBL/GenBank/DDBJ whole genome shotgun (WGS) entry which is preliminary data.</text>
</comment>
<feature type="region of interest" description="Disordered" evidence="2">
    <location>
        <begin position="1"/>
        <end position="40"/>
    </location>
</feature>
<protein>
    <submittedName>
        <fullName evidence="4">Adenylate cyclase</fullName>
        <ecNumber evidence="4">4.6.1.1</ecNumber>
    </submittedName>
</protein>
<dbReference type="CDD" id="cd07302">
    <property type="entry name" value="CHD"/>
    <property type="match status" value="1"/>
</dbReference>
<accession>A0A852XAT5</accession>
<dbReference type="EMBL" id="JACBZX010000001">
    <property type="protein sequence ID" value="NYG35651.1"/>
    <property type="molecule type" value="Genomic_DNA"/>
</dbReference>
<dbReference type="PROSITE" id="PS50125">
    <property type="entry name" value="GUANYLATE_CYCLASE_2"/>
    <property type="match status" value="1"/>
</dbReference>
<evidence type="ECO:0000313" key="5">
    <source>
        <dbReference type="Proteomes" id="UP000592181"/>
    </source>
</evidence>
<name>A0A852XAT5_9MICO</name>
<dbReference type="InterPro" id="IPR029787">
    <property type="entry name" value="Nucleotide_cyclase"/>
</dbReference>
<dbReference type="EC" id="4.6.1.1" evidence="4"/>
<dbReference type="InterPro" id="IPR001054">
    <property type="entry name" value="A/G_cyclase"/>
</dbReference>
<keyword evidence="5" id="KW-1185">Reference proteome</keyword>
<feature type="domain" description="Guanylate cyclase" evidence="3">
    <location>
        <begin position="207"/>
        <end position="316"/>
    </location>
</feature>
<evidence type="ECO:0000256" key="2">
    <source>
        <dbReference type="SAM" id="MobiDB-lite"/>
    </source>
</evidence>
<dbReference type="GO" id="GO:0006171">
    <property type="term" value="P:cAMP biosynthetic process"/>
    <property type="evidence" value="ECO:0007669"/>
    <property type="project" value="TreeGrafter"/>
</dbReference>
<feature type="compositionally biased region" description="Basic and acidic residues" evidence="2">
    <location>
        <begin position="23"/>
        <end position="40"/>
    </location>
</feature>
<evidence type="ECO:0000256" key="1">
    <source>
        <dbReference type="ARBA" id="ARBA00005381"/>
    </source>
</evidence>
<evidence type="ECO:0000313" key="4">
    <source>
        <dbReference type="EMBL" id="NYG35651.1"/>
    </source>
</evidence>
<gene>
    <name evidence="4" type="ORF">BJY28_000120</name>
</gene>
<dbReference type="GO" id="GO:0035556">
    <property type="term" value="P:intracellular signal transduction"/>
    <property type="evidence" value="ECO:0007669"/>
    <property type="project" value="InterPro"/>
</dbReference>
<comment type="similarity">
    <text evidence="1">Belongs to the adenylyl cyclase class-3 family.</text>
</comment>